<name>A0A250IGD5_9BACT</name>
<proteinExistence type="predicted"/>
<dbReference type="Proteomes" id="UP000217289">
    <property type="component" value="Chromosome"/>
</dbReference>
<reference evidence="1 2" key="1">
    <citation type="submission" date="2017-06" db="EMBL/GenBank/DDBJ databases">
        <authorList>
            <person name="Kim H.J."/>
            <person name="Triplett B.A."/>
        </authorList>
    </citation>
    <scope>NUCLEOTIDE SEQUENCE [LARGE SCALE GENOMIC DNA]</scope>
    <source>
        <strain evidence="1 2">DSM 14713</strain>
    </source>
</reference>
<dbReference type="OrthoDB" id="5506055at2"/>
<keyword evidence="2" id="KW-1185">Reference proteome</keyword>
<dbReference type="KEGG" id="mbd:MEBOL_004351"/>
<evidence type="ECO:0000313" key="2">
    <source>
        <dbReference type="Proteomes" id="UP000217289"/>
    </source>
</evidence>
<gene>
    <name evidence="1" type="ORF">MEBOL_004351</name>
</gene>
<sequence length="312" mass="32859">MLKQTIESRRGGGELRAAGWVGWTTLALMCAVACGPAEGSYEEQEALASTAREVEHGNGLNLNGLNLNGLNLNGLNLNGLNLNGLSTQDFASWFQVDRALRAEVMKYVVACAVPAGESRTFTDTSTGTSYRWDGLLGLAPSWSGGEKATDYEQQVVSACMAAHSNKFGIHVTISLRGLDGAGNVLPVSLQEDTNYSVREACFFGNLFDGETGVFGGNDGLTLASNQSSPRVCGLPGVPTPSQCLPMVFVGSCSTYCTPDATNSFYTSCSYGGKTYRPLATRMKTTDIYTCGNGVCESAEVAGMPSYCAADCG</sequence>
<dbReference type="AlphaFoldDB" id="A0A250IGD5"/>
<dbReference type="EMBL" id="CP022163">
    <property type="protein sequence ID" value="ATB30889.1"/>
    <property type="molecule type" value="Genomic_DNA"/>
</dbReference>
<evidence type="ECO:0000313" key="1">
    <source>
        <dbReference type="EMBL" id="ATB30889.1"/>
    </source>
</evidence>
<evidence type="ECO:0008006" key="3">
    <source>
        <dbReference type="Google" id="ProtNLM"/>
    </source>
</evidence>
<accession>A0A250IGD5</accession>
<dbReference type="RefSeq" id="WP_095979291.1">
    <property type="nucleotide sequence ID" value="NZ_CP022163.1"/>
</dbReference>
<organism evidence="1 2">
    <name type="scientific">Melittangium boletus DSM 14713</name>
    <dbReference type="NCBI Taxonomy" id="1294270"/>
    <lineage>
        <taxon>Bacteria</taxon>
        <taxon>Pseudomonadati</taxon>
        <taxon>Myxococcota</taxon>
        <taxon>Myxococcia</taxon>
        <taxon>Myxococcales</taxon>
        <taxon>Cystobacterineae</taxon>
        <taxon>Archangiaceae</taxon>
        <taxon>Melittangium</taxon>
    </lineage>
</organism>
<protein>
    <recommendedName>
        <fullName evidence="3">Pentapeptide repeat-containing protein</fullName>
    </recommendedName>
</protein>